<gene>
    <name evidence="1" type="ORF">GALL_242640</name>
</gene>
<dbReference type="EMBL" id="MLJW01000200">
    <property type="protein sequence ID" value="OIQ93776.1"/>
    <property type="molecule type" value="Genomic_DNA"/>
</dbReference>
<comment type="caution">
    <text evidence="1">The sequence shown here is derived from an EMBL/GenBank/DDBJ whole genome shotgun (WGS) entry which is preliminary data.</text>
</comment>
<proteinExistence type="predicted"/>
<sequence length="113" mass="12583">MRLLPDSIATNDDRGIKRENALGTGQIRGQCVREKMPARKFAATARPLRERKFPRAGLMLQCTMRSNTILPARASTGTTDFGPNPPSRMRLDSGFSIWLWIARLRGRAPNTGS</sequence>
<reference evidence="1" key="1">
    <citation type="submission" date="2016-10" db="EMBL/GenBank/DDBJ databases">
        <title>Sequence of Gallionella enrichment culture.</title>
        <authorList>
            <person name="Poehlein A."/>
            <person name="Muehling M."/>
            <person name="Daniel R."/>
        </authorList>
    </citation>
    <scope>NUCLEOTIDE SEQUENCE</scope>
</reference>
<name>A0A1J5RCF6_9ZZZZ</name>
<dbReference type="AlphaFoldDB" id="A0A1J5RCF6"/>
<organism evidence="1">
    <name type="scientific">mine drainage metagenome</name>
    <dbReference type="NCBI Taxonomy" id="410659"/>
    <lineage>
        <taxon>unclassified sequences</taxon>
        <taxon>metagenomes</taxon>
        <taxon>ecological metagenomes</taxon>
    </lineage>
</organism>
<protein>
    <submittedName>
        <fullName evidence="1">Uncharacterized protein</fullName>
    </submittedName>
</protein>
<evidence type="ECO:0000313" key="1">
    <source>
        <dbReference type="EMBL" id="OIQ93776.1"/>
    </source>
</evidence>
<accession>A0A1J5RCF6</accession>